<dbReference type="Gene3D" id="3.90.230.10">
    <property type="entry name" value="Creatinase/methionine aminopeptidase superfamily"/>
    <property type="match status" value="1"/>
</dbReference>
<dbReference type="AlphaFoldDB" id="A0A537JJ24"/>
<organism evidence="3 4">
    <name type="scientific">Candidatus Segetimicrobium genomatis</name>
    <dbReference type="NCBI Taxonomy" id="2569760"/>
    <lineage>
        <taxon>Bacteria</taxon>
        <taxon>Bacillati</taxon>
        <taxon>Candidatus Sysuimicrobiota</taxon>
        <taxon>Candidatus Sysuimicrobiia</taxon>
        <taxon>Candidatus Sysuimicrobiales</taxon>
        <taxon>Candidatus Segetimicrobiaceae</taxon>
        <taxon>Candidatus Segetimicrobium</taxon>
    </lineage>
</organism>
<dbReference type="Pfam" id="PF00557">
    <property type="entry name" value="Peptidase_M24"/>
    <property type="match status" value="1"/>
</dbReference>
<protein>
    <submittedName>
        <fullName evidence="3">Aminopeptidase P family protein</fullName>
    </submittedName>
</protein>
<dbReference type="CDD" id="cd01066">
    <property type="entry name" value="APP_MetAP"/>
    <property type="match status" value="1"/>
</dbReference>
<gene>
    <name evidence="3" type="ORF">E6H03_03530</name>
</gene>
<dbReference type="PANTHER" id="PTHR46112">
    <property type="entry name" value="AMINOPEPTIDASE"/>
    <property type="match status" value="1"/>
</dbReference>
<dbReference type="InterPro" id="IPR000994">
    <property type="entry name" value="Pept_M24"/>
</dbReference>
<name>A0A537JJ24_9BACT</name>
<evidence type="ECO:0000259" key="2">
    <source>
        <dbReference type="Pfam" id="PF01321"/>
    </source>
</evidence>
<keyword evidence="3" id="KW-0378">Hydrolase</keyword>
<dbReference type="SUPFAM" id="SSF55920">
    <property type="entry name" value="Creatinase/aminopeptidase"/>
    <property type="match status" value="1"/>
</dbReference>
<accession>A0A537JJ24</accession>
<evidence type="ECO:0000259" key="1">
    <source>
        <dbReference type="Pfam" id="PF00557"/>
    </source>
</evidence>
<feature type="domain" description="Peptidase M24" evidence="1">
    <location>
        <begin position="176"/>
        <end position="378"/>
    </location>
</feature>
<proteinExistence type="predicted"/>
<evidence type="ECO:0000313" key="3">
    <source>
        <dbReference type="EMBL" id="TMI83543.1"/>
    </source>
</evidence>
<dbReference type="InterPro" id="IPR029149">
    <property type="entry name" value="Creatin/AminoP/Spt16_N"/>
</dbReference>
<dbReference type="InterPro" id="IPR000587">
    <property type="entry name" value="Creatinase_N"/>
</dbReference>
<dbReference type="GO" id="GO:0004177">
    <property type="term" value="F:aminopeptidase activity"/>
    <property type="evidence" value="ECO:0007669"/>
    <property type="project" value="UniProtKB-KW"/>
</dbReference>
<keyword evidence="3" id="KW-0031">Aminopeptidase</keyword>
<evidence type="ECO:0000313" key="4">
    <source>
        <dbReference type="Proteomes" id="UP000318093"/>
    </source>
</evidence>
<dbReference type="InterPro" id="IPR050659">
    <property type="entry name" value="Peptidase_M24B"/>
</dbReference>
<dbReference type="EMBL" id="VBAN01000105">
    <property type="protein sequence ID" value="TMI83543.1"/>
    <property type="molecule type" value="Genomic_DNA"/>
</dbReference>
<keyword evidence="3" id="KW-0645">Protease</keyword>
<reference evidence="3 4" key="1">
    <citation type="journal article" date="2019" name="Nat. Microbiol.">
        <title>Mediterranean grassland soil C-N compound turnover is dependent on rainfall and depth, and is mediated by genomically divergent microorganisms.</title>
        <authorList>
            <person name="Diamond S."/>
            <person name="Andeer P.F."/>
            <person name="Li Z."/>
            <person name="Crits-Christoph A."/>
            <person name="Burstein D."/>
            <person name="Anantharaman K."/>
            <person name="Lane K.R."/>
            <person name="Thomas B.C."/>
            <person name="Pan C."/>
            <person name="Northen T.R."/>
            <person name="Banfield J.F."/>
        </authorList>
    </citation>
    <scope>NUCLEOTIDE SEQUENCE [LARGE SCALE GENOMIC DNA]</scope>
    <source>
        <strain evidence="3">NP_6</strain>
    </source>
</reference>
<dbReference type="InterPro" id="IPR036005">
    <property type="entry name" value="Creatinase/aminopeptidase-like"/>
</dbReference>
<dbReference type="Proteomes" id="UP000318093">
    <property type="component" value="Unassembled WGS sequence"/>
</dbReference>
<sequence>MPRVAFDLDARRPYLVQAFSDAEYDRRSAALCEAMQREGLDALCVFGNAAAPSAVAYLTNYAPAFGNAFVVLHADRRMAVVTDAVLHGEPMHSMIWSCRVPDVRVALGPIYGGSPDEVAVLAADAAGGASRVGLAGNAQLPHPLYAALASRLPGLRPADQLLAAVRLSKSDEEIVKMRYAGTIADQALEAVFKTLQAGVEETAVAAAGVARLHTLGAREAFATCVVGGVQAGLKHGQPRRRALVQGEMVFIDLGAGWDGYMSDVSRCTAVGRPAGPAHALLDIGLELYRAGLEVMRPGRTIDDVSNALLAAVRGTRFKPYYCSGGFGHGIGMSVIEAPGLFAGNTTELRPRMTVAYEPMVVVEGLGTGVVEDTLLITESGYERLTNYPLITWS</sequence>
<comment type="caution">
    <text evidence="3">The sequence shown here is derived from an EMBL/GenBank/DDBJ whole genome shotgun (WGS) entry which is preliminary data.</text>
</comment>
<dbReference type="PANTHER" id="PTHR46112:SF8">
    <property type="entry name" value="CYTOPLASMIC PEPTIDASE PEPQ-RELATED"/>
    <property type="match status" value="1"/>
</dbReference>
<feature type="domain" description="Creatinase N-terminal" evidence="2">
    <location>
        <begin position="27"/>
        <end position="167"/>
    </location>
</feature>
<dbReference type="SUPFAM" id="SSF53092">
    <property type="entry name" value="Creatinase/prolidase N-terminal domain"/>
    <property type="match status" value="1"/>
</dbReference>
<dbReference type="Gene3D" id="3.40.350.10">
    <property type="entry name" value="Creatinase/prolidase N-terminal domain"/>
    <property type="match status" value="1"/>
</dbReference>
<dbReference type="Pfam" id="PF01321">
    <property type="entry name" value="Creatinase_N"/>
    <property type="match status" value="1"/>
</dbReference>